<keyword evidence="2" id="KW-1185">Reference proteome</keyword>
<comment type="caution">
    <text evidence="1">The sequence shown here is derived from an EMBL/GenBank/DDBJ whole genome shotgun (WGS) entry which is preliminary data.</text>
</comment>
<organism evidence="1 2">
    <name type="scientific">Catellatospora chokoriensis</name>
    <dbReference type="NCBI Taxonomy" id="310353"/>
    <lineage>
        <taxon>Bacteria</taxon>
        <taxon>Bacillati</taxon>
        <taxon>Actinomycetota</taxon>
        <taxon>Actinomycetes</taxon>
        <taxon>Micromonosporales</taxon>
        <taxon>Micromonosporaceae</taxon>
        <taxon>Catellatospora</taxon>
    </lineage>
</organism>
<accession>A0A8J3K9V9</accession>
<reference evidence="1 2" key="1">
    <citation type="submission" date="2021-01" db="EMBL/GenBank/DDBJ databases">
        <title>Whole genome shotgun sequence of Catellatospora chokoriensis NBRC 107358.</title>
        <authorList>
            <person name="Komaki H."/>
            <person name="Tamura T."/>
        </authorList>
    </citation>
    <scope>NUCLEOTIDE SEQUENCE [LARGE SCALE GENOMIC DNA]</scope>
    <source>
        <strain evidence="1 2">NBRC 107358</strain>
    </source>
</reference>
<proteinExistence type="predicted"/>
<evidence type="ECO:0000313" key="1">
    <source>
        <dbReference type="EMBL" id="GIF93330.1"/>
    </source>
</evidence>
<name>A0A8J3K9V9_9ACTN</name>
<evidence type="ECO:0000313" key="2">
    <source>
        <dbReference type="Proteomes" id="UP000619293"/>
    </source>
</evidence>
<dbReference type="RefSeq" id="WP_191840513.1">
    <property type="nucleotide sequence ID" value="NZ_BAAALB010000051.1"/>
</dbReference>
<dbReference type="AlphaFoldDB" id="A0A8J3K9V9"/>
<dbReference type="EMBL" id="BONG01000060">
    <property type="protein sequence ID" value="GIF93330.1"/>
    <property type="molecule type" value="Genomic_DNA"/>
</dbReference>
<sequence>MLATVPPLQATALRHAATGLTTAAALLAGRGRRAVDAWPGLPELPAAWLADPDNRISTATQRFTAYRRGTTEIQLHSVLGFDEDTMERQIARINLGPHRVRVSAGTTWRGFEARWACGDVAHRLVCRGPQRLADFLDLLLGLGWD</sequence>
<protein>
    <submittedName>
        <fullName evidence="1">Uncharacterized protein</fullName>
    </submittedName>
</protein>
<gene>
    <name evidence="1" type="ORF">Cch02nite_67740</name>
</gene>
<dbReference type="Proteomes" id="UP000619293">
    <property type="component" value="Unassembled WGS sequence"/>
</dbReference>